<gene>
    <name evidence="8" type="ORF">FC70_GL000990</name>
</gene>
<dbReference type="PATRIC" id="fig|1423778.4.peg.1023"/>
<dbReference type="GO" id="GO:0140359">
    <property type="term" value="F:ABC-type transporter activity"/>
    <property type="evidence" value="ECO:0007669"/>
    <property type="project" value="InterPro"/>
</dbReference>
<comment type="caution">
    <text evidence="8">The sequence shown here is derived from an EMBL/GenBank/DDBJ whole genome shotgun (WGS) entry which is preliminary data.</text>
</comment>
<accession>A0A0R1RFS4</accession>
<dbReference type="Proteomes" id="UP000051697">
    <property type="component" value="Unassembled WGS sequence"/>
</dbReference>
<organism evidence="8 9">
    <name type="scientific">Paucilactobacillus oligofermentans DSM 15707 = LMG 22743</name>
    <dbReference type="NCBI Taxonomy" id="1423778"/>
    <lineage>
        <taxon>Bacteria</taxon>
        <taxon>Bacillati</taxon>
        <taxon>Bacillota</taxon>
        <taxon>Bacilli</taxon>
        <taxon>Lactobacillales</taxon>
        <taxon>Lactobacillaceae</taxon>
        <taxon>Paucilactobacillus</taxon>
    </lineage>
</organism>
<sequence>MKQVFMKNVRSTAWIILVISPIVLLGIMVGIGHLVENSNNDPTIGVVSSSPTITKTLAKSLPATKVKNFKSQTLADKALNHKKLDAVLVVPVQNGQINAKLKIRDGGKTVSTKVIQSVLTQLQVSAQASKLNLNADQVQTLLKPAGLSTKTVAVNDGKSAIKNDKTNTSNRLIALSITVLMLVFTMSYGSMIAQEIATEKGSRIMETLLSSVDATTQFFGKLAGILLLLLVHVLLYAVIILVGWHPIMNLELVKSLVQNFDFSVLTSINGLIFIIFFIIAVLTYSVLAALTGSLVANQEQVQQAVMPISMLGLLGYIFALVAQGGDSLVVKIASYVPFVGPSVMPVRLAMSFATIGDAIISILISVIFLGLFTWFTAKAYKSNVLVYNQSGFWKSIRSTISIMRAERKKL</sequence>
<evidence type="ECO:0000313" key="8">
    <source>
        <dbReference type="EMBL" id="KRL55393.1"/>
    </source>
</evidence>
<keyword evidence="5 6" id="KW-0472">Membrane</keyword>
<evidence type="ECO:0000256" key="5">
    <source>
        <dbReference type="ARBA" id="ARBA00023136"/>
    </source>
</evidence>
<evidence type="ECO:0000256" key="2">
    <source>
        <dbReference type="ARBA" id="ARBA00022475"/>
    </source>
</evidence>
<dbReference type="STRING" id="1423778.FC70_GL000990"/>
<feature type="transmembrane region" description="Helical" evidence="6">
    <location>
        <begin position="358"/>
        <end position="377"/>
    </location>
</feature>
<keyword evidence="3 6" id="KW-0812">Transmembrane</keyword>
<feature type="transmembrane region" description="Helical" evidence="6">
    <location>
        <begin position="12"/>
        <end position="35"/>
    </location>
</feature>
<protein>
    <submittedName>
        <fullName evidence="8">ABC-type Na+ efflux pump, permease component</fullName>
    </submittedName>
</protein>
<name>A0A0R1RFS4_9LACO</name>
<dbReference type="GO" id="GO:0005886">
    <property type="term" value="C:plasma membrane"/>
    <property type="evidence" value="ECO:0007669"/>
    <property type="project" value="UniProtKB-SubCell"/>
</dbReference>
<feature type="domain" description="ABC-2 type transporter transmembrane" evidence="7">
    <location>
        <begin position="14"/>
        <end position="376"/>
    </location>
</feature>
<proteinExistence type="predicted"/>
<keyword evidence="4 6" id="KW-1133">Transmembrane helix</keyword>
<evidence type="ECO:0000256" key="1">
    <source>
        <dbReference type="ARBA" id="ARBA00004651"/>
    </source>
</evidence>
<evidence type="ECO:0000256" key="4">
    <source>
        <dbReference type="ARBA" id="ARBA00022989"/>
    </source>
</evidence>
<feature type="transmembrane region" description="Helical" evidence="6">
    <location>
        <begin position="225"/>
        <end position="247"/>
    </location>
</feature>
<keyword evidence="2" id="KW-1003">Cell membrane</keyword>
<feature type="transmembrane region" description="Helical" evidence="6">
    <location>
        <begin position="304"/>
        <end position="322"/>
    </location>
</feature>
<evidence type="ECO:0000256" key="6">
    <source>
        <dbReference type="SAM" id="Phobius"/>
    </source>
</evidence>
<dbReference type="EMBL" id="AZFE01000031">
    <property type="protein sequence ID" value="KRL55393.1"/>
    <property type="molecule type" value="Genomic_DNA"/>
</dbReference>
<keyword evidence="9" id="KW-1185">Reference proteome</keyword>
<feature type="transmembrane region" description="Helical" evidence="6">
    <location>
        <begin position="267"/>
        <end position="292"/>
    </location>
</feature>
<feature type="transmembrane region" description="Helical" evidence="6">
    <location>
        <begin position="172"/>
        <end position="193"/>
    </location>
</feature>
<evidence type="ECO:0000313" key="9">
    <source>
        <dbReference type="Proteomes" id="UP000051697"/>
    </source>
</evidence>
<dbReference type="PANTHER" id="PTHR30294">
    <property type="entry name" value="MEMBRANE COMPONENT OF ABC TRANSPORTER YHHJ-RELATED"/>
    <property type="match status" value="1"/>
</dbReference>
<reference evidence="8 9" key="1">
    <citation type="journal article" date="2015" name="Genome Announc.">
        <title>Expanding the biotechnology potential of lactobacilli through comparative genomics of 213 strains and associated genera.</title>
        <authorList>
            <person name="Sun Z."/>
            <person name="Harris H.M."/>
            <person name="McCann A."/>
            <person name="Guo C."/>
            <person name="Argimon S."/>
            <person name="Zhang W."/>
            <person name="Yang X."/>
            <person name="Jeffery I.B."/>
            <person name="Cooney J.C."/>
            <person name="Kagawa T.F."/>
            <person name="Liu W."/>
            <person name="Song Y."/>
            <person name="Salvetti E."/>
            <person name="Wrobel A."/>
            <person name="Rasinkangas P."/>
            <person name="Parkhill J."/>
            <person name="Rea M.C."/>
            <person name="O'Sullivan O."/>
            <person name="Ritari J."/>
            <person name="Douillard F.P."/>
            <person name="Paul Ross R."/>
            <person name="Yang R."/>
            <person name="Briner A.E."/>
            <person name="Felis G.E."/>
            <person name="de Vos W.M."/>
            <person name="Barrangou R."/>
            <person name="Klaenhammer T.R."/>
            <person name="Caufield P.W."/>
            <person name="Cui Y."/>
            <person name="Zhang H."/>
            <person name="O'Toole P.W."/>
        </authorList>
    </citation>
    <scope>NUCLEOTIDE SEQUENCE [LARGE SCALE GENOMIC DNA]</scope>
    <source>
        <strain evidence="8 9">DSM 15707</strain>
    </source>
</reference>
<dbReference type="Pfam" id="PF12698">
    <property type="entry name" value="ABC2_membrane_3"/>
    <property type="match status" value="1"/>
</dbReference>
<comment type="subcellular location">
    <subcellularLocation>
        <location evidence="1">Cell membrane</location>
        <topology evidence="1">Multi-pass membrane protein</topology>
    </subcellularLocation>
</comment>
<dbReference type="InterPro" id="IPR051449">
    <property type="entry name" value="ABC-2_transporter_component"/>
</dbReference>
<dbReference type="AlphaFoldDB" id="A0A0R1RFS4"/>
<evidence type="ECO:0000259" key="7">
    <source>
        <dbReference type="Pfam" id="PF12698"/>
    </source>
</evidence>
<dbReference type="InterPro" id="IPR013525">
    <property type="entry name" value="ABC2_TM"/>
</dbReference>
<dbReference type="PANTHER" id="PTHR30294:SF29">
    <property type="entry name" value="MULTIDRUG ABC TRANSPORTER PERMEASE YBHS-RELATED"/>
    <property type="match status" value="1"/>
</dbReference>
<evidence type="ECO:0000256" key="3">
    <source>
        <dbReference type="ARBA" id="ARBA00022692"/>
    </source>
</evidence>